<gene>
    <name evidence="2" type="ORF">F2Q70_00040328</name>
</gene>
<dbReference type="EMBL" id="QGKY02000190">
    <property type="protein sequence ID" value="KAF2587840.1"/>
    <property type="molecule type" value="Genomic_DNA"/>
</dbReference>
<evidence type="ECO:0000256" key="1">
    <source>
        <dbReference type="SAM" id="MobiDB-lite"/>
    </source>
</evidence>
<feature type="compositionally biased region" description="Polar residues" evidence="1">
    <location>
        <begin position="89"/>
        <end position="112"/>
    </location>
</feature>
<evidence type="ECO:0000313" key="2">
    <source>
        <dbReference type="EMBL" id="KAF2587840.1"/>
    </source>
</evidence>
<accession>A0A8S9JZE7</accession>
<proteinExistence type="predicted"/>
<feature type="region of interest" description="Disordered" evidence="1">
    <location>
        <begin position="56"/>
        <end position="128"/>
    </location>
</feature>
<comment type="caution">
    <text evidence="2">The sequence shown here is derived from an EMBL/GenBank/DDBJ whole genome shotgun (WGS) entry which is preliminary data.</text>
</comment>
<protein>
    <submittedName>
        <fullName evidence="2">Uncharacterized protein</fullName>
    </submittedName>
</protein>
<reference evidence="2" key="1">
    <citation type="submission" date="2019-12" db="EMBL/GenBank/DDBJ databases">
        <title>Genome sequencing and annotation of Brassica cretica.</title>
        <authorList>
            <person name="Studholme D.J."/>
            <person name="Sarris P.F."/>
        </authorList>
    </citation>
    <scope>NUCLEOTIDE SEQUENCE</scope>
    <source>
        <strain evidence="2">PFS-102/07</strain>
        <tissue evidence="2">Leaf</tissue>
    </source>
</reference>
<dbReference type="AlphaFoldDB" id="A0A8S9JZE7"/>
<organism evidence="2">
    <name type="scientific">Brassica cretica</name>
    <name type="common">Mustard</name>
    <dbReference type="NCBI Taxonomy" id="69181"/>
    <lineage>
        <taxon>Eukaryota</taxon>
        <taxon>Viridiplantae</taxon>
        <taxon>Streptophyta</taxon>
        <taxon>Embryophyta</taxon>
        <taxon>Tracheophyta</taxon>
        <taxon>Spermatophyta</taxon>
        <taxon>Magnoliopsida</taxon>
        <taxon>eudicotyledons</taxon>
        <taxon>Gunneridae</taxon>
        <taxon>Pentapetalae</taxon>
        <taxon>rosids</taxon>
        <taxon>malvids</taxon>
        <taxon>Brassicales</taxon>
        <taxon>Brassicaceae</taxon>
        <taxon>Brassiceae</taxon>
        <taxon>Brassica</taxon>
    </lineage>
</organism>
<name>A0A8S9JZE7_BRACR</name>
<sequence length="182" mass="19653">MGRRRELRITDGESVNFNGHFPSPSPALISLFHDENSIQLGDSSPLHLIHVTALPATGDDSDSESKSKRRHSVLEATHRPSGIADSGRDSPSQRCINVTRTEHSAQTSSDAGSSCGPVNQDIKPTSQPNQQITQLSSEHVKSMINVQRRKCIPRTSTTAHMTAHGISTNNRFGCLGSCAEVS</sequence>